<reference evidence="2" key="1">
    <citation type="journal article" date="2015" name="Nature">
        <title>Complex archaea that bridge the gap between prokaryotes and eukaryotes.</title>
        <authorList>
            <person name="Spang A."/>
            <person name="Saw J.H."/>
            <person name="Jorgensen S.L."/>
            <person name="Zaremba-Niedzwiedzka K."/>
            <person name="Martijn J."/>
            <person name="Lind A.E."/>
            <person name="van Eijk R."/>
            <person name="Schleper C."/>
            <person name="Guy L."/>
            <person name="Ettema T.J."/>
        </authorList>
    </citation>
    <scope>NUCLEOTIDE SEQUENCE</scope>
</reference>
<feature type="region of interest" description="Disordered" evidence="1">
    <location>
        <begin position="1"/>
        <end position="45"/>
    </location>
</feature>
<proteinExistence type="predicted"/>
<dbReference type="EMBL" id="LAZR01003270">
    <property type="protein sequence ID" value="KKN20134.1"/>
    <property type="molecule type" value="Genomic_DNA"/>
</dbReference>
<protein>
    <submittedName>
        <fullName evidence="2">Uncharacterized protein</fullName>
    </submittedName>
</protein>
<evidence type="ECO:0000313" key="2">
    <source>
        <dbReference type="EMBL" id="KKN20134.1"/>
    </source>
</evidence>
<sequence>MTQQKKMWDLPEPEPAGKTRHRRGQSPRRGKAGPATDSSDTGVDNVPVDPIAEIVGALCDPLIVFPAAGWEETLPEPLKKRLPLDRLLHNMLCSKGKARWDEACDLEALLYIYPRTMQAPLSERWLRIYLYLGTRVMGEKMPDDVRQEALSDYDMEALRGLKQWILKKKLQARRDRRRGEKMDKVVPVEVDQPKMF</sequence>
<evidence type="ECO:0000256" key="1">
    <source>
        <dbReference type="SAM" id="MobiDB-lite"/>
    </source>
</evidence>
<organism evidence="2">
    <name type="scientific">marine sediment metagenome</name>
    <dbReference type="NCBI Taxonomy" id="412755"/>
    <lineage>
        <taxon>unclassified sequences</taxon>
        <taxon>metagenomes</taxon>
        <taxon>ecological metagenomes</taxon>
    </lineage>
</organism>
<gene>
    <name evidence="2" type="ORF">LCGC14_0938770</name>
</gene>
<feature type="compositionally biased region" description="Basic residues" evidence="1">
    <location>
        <begin position="18"/>
        <end position="31"/>
    </location>
</feature>
<accession>A0A0F9NQE0</accession>
<dbReference type="AlphaFoldDB" id="A0A0F9NQE0"/>
<comment type="caution">
    <text evidence="2">The sequence shown here is derived from an EMBL/GenBank/DDBJ whole genome shotgun (WGS) entry which is preliminary data.</text>
</comment>
<name>A0A0F9NQE0_9ZZZZ</name>